<dbReference type="RefSeq" id="WP_240170516.1">
    <property type="nucleotide sequence ID" value="NZ_CP092365.1"/>
</dbReference>
<sequence length="375" mass="41599">MAIADVAAYAHLSAADVEDLGADLDAIRHDVEASLGAKDRAYIRRTIVFQRGLEAAARLTIAASRSRIGWLVGTAALAAAKSIENMELGHNIGHGQWDWMNDPEIHSTSWEWDMAGVSAHWRHSHNYRHHVFTNIIDMDDDLGFGVMRVTHEQRWRPSNLIQPLRSMLLAALFEWGIALQGLHSTRKSAANDTERATRGRVLVRKIARQAAKDYLFFPALSLRRWRRTLAANAVANLIRNVWAYLVICCGHFADGAQTFTAAVLDSETKAEWYLRQLLGTANFHAGPVMAFMSGNLSYQIEHHLFPDLPSNRYAEISHRVQAVCARYGLPYTTGPLVRQYLGILATVCRLALPNGFPRFTTPAAPVAGGGLRAAA</sequence>
<evidence type="ECO:0000313" key="3">
    <source>
        <dbReference type="Proteomes" id="UP001055200"/>
    </source>
</evidence>
<dbReference type="InterPro" id="IPR005804">
    <property type="entry name" value="FA_desaturase_dom"/>
</dbReference>
<proteinExistence type="predicted"/>
<dbReference type="Proteomes" id="UP001055200">
    <property type="component" value="Chromosome"/>
</dbReference>
<evidence type="ECO:0000259" key="1">
    <source>
        <dbReference type="Pfam" id="PF00487"/>
    </source>
</evidence>
<dbReference type="PANTHER" id="PTHR19353">
    <property type="entry name" value="FATTY ACID DESATURASE 2"/>
    <property type="match status" value="1"/>
</dbReference>
<accession>A0ABY3U3Y6</accession>
<protein>
    <submittedName>
        <fullName evidence="2">Fatty acid desaturase</fullName>
    </submittedName>
</protein>
<dbReference type="Pfam" id="PF00487">
    <property type="entry name" value="FA_desaturase"/>
    <property type="match status" value="1"/>
</dbReference>
<keyword evidence="3" id="KW-1185">Reference proteome</keyword>
<name>A0ABY3U3Y6_9MYCO</name>
<organism evidence="2 3">
    <name type="scientific">Mycolicibacillus parakoreensis</name>
    <dbReference type="NCBI Taxonomy" id="1069221"/>
    <lineage>
        <taxon>Bacteria</taxon>
        <taxon>Bacillati</taxon>
        <taxon>Actinomycetota</taxon>
        <taxon>Actinomycetes</taxon>
        <taxon>Mycobacteriales</taxon>
        <taxon>Mycobacteriaceae</taxon>
        <taxon>Mycolicibacillus</taxon>
    </lineage>
</organism>
<reference evidence="2" key="1">
    <citation type="submission" date="2022-08" db="EMBL/GenBank/DDBJ databases">
        <title>Complete genome sequence of 14 non-tuberculosis mycobacteria type-strains.</title>
        <authorList>
            <person name="Igarashi Y."/>
            <person name="Osugi A."/>
            <person name="Mitarai S."/>
        </authorList>
    </citation>
    <scope>NUCLEOTIDE SEQUENCE</scope>
    <source>
        <strain evidence="2">DSM 45575</strain>
    </source>
</reference>
<gene>
    <name evidence="2" type="ORF">MIU77_15520</name>
</gene>
<dbReference type="CDD" id="cd03506">
    <property type="entry name" value="Delta6-FADS-like"/>
    <property type="match status" value="1"/>
</dbReference>
<dbReference type="PANTHER" id="PTHR19353:SF19">
    <property type="entry name" value="DELTA(5) FATTY ACID DESATURASE C-RELATED"/>
    <property type="match status" value="1"/>
</dbReference>
<dbReference type="EMBL" id="CP092365">
    <property type="protein sequence ID" value="ULN52242.1"/>
    <property type="molecule type" value="Genomic_DNA"/>
</dbReference>
<dbReference type="InterPro" id="IPR012171">
    <property type="entry name" value="Fatty_acid_desaturase"/>
</dbReference>
<feature type="domain" description="Fatty acid desaturase" evidence="1">
    <location>
        <begin position="69"/>
        <end position="333"/>
    </location>
</feature>
<evidence type="ECO:0000313" key="2">
    <source>
        <dbReference type="EMBL" id="ULN52242.1"/>
    </source>
</evidence>